<dbReference type="Proteomes" id="UP000521943">
    <property type="component" value="Unassembled WGS sequence"/>
</dbReference>
<reference evidence="3 4" key="1">
    <citation type="submission" date="2020-07" db="EMBL/GenBank/DDBJ databases">
        <title>Comparative genomics of pyrophilous fungi reveals a link between fire events and developmental genes.</title>
        <authorList>
            <consortium name="DOE Joint Genome Institute"/>
            <person name="Steindorff A.S."/>
            <person name="Carver A."/>
            <person name="Calhoun S."/>
            <person name="Stillman K."/>
            <person name="Liu H."/>
            <person name="Lipzen A."/>
            <person name="Pangilinan J."/>
            <person name="Labutti K."/>
            <person name="Bruns T.D."/>
            <person name="Grigoriev I.V."/>
        </authorList>
    </citation>
    <scope>NUCLEOTIDE SEQUENCE [LARGE SCALE GENOMIC DNA]</scope>
    <source>
        <strain evidence="3 4">CBS 144469</strain>
    </source>
</reference>
<organism evidence="3 4">
    <name type="scientific">Ephemerocybe angulata</name>
    <dbReference type="NCBI Taxonomy" id="980116"/>
    <lineage>
        <taxon>Eukaryota</taxon>
        <taxon>Fungi</taxon>
        <taxon>Dikarya</taxon>
        <taxon>Basidiomycota</taxon>
        <taxon>Agaricomycotina</taxon>
        <taxon>Agaricomycetes</taxon>
        <taxon>Agaricomycetidae</taxon>
        <taxon>Agaricales</taxon>
        <taxon>Agaricineae</taxon>
        <taxon>Psathyrellaceae</taxon>
        <taxon>Ephemerocybe</taxon>
    </lineage>
</organism>
<comment type="caution">
    <text evidence="3">The sequence shown here is derived from an EMBL/GenBank/DDBJ whole genome shotgun (WGS) entry which is preliminary data.</text>
</comment>
<dbReference type="OrthoDB" id="2523927at2759"/>
<protein>
    <recommendedName>
        <fullName evidence="2">Protein kinase domain-containing protein</fullName>
    </recommendedName>
</protein>
<dbReference type="GO" id="GO:0005524">
    <property type="term" value="F:ATP binding"/>
    <property type="evidence" value="ECO:0007669"/>
    <property type="project" value="InterPro"/>
</dbReference>
<dbReference type="Gene3D" id="1.10.510.10">
    <property type="entry name" value="Transferase(Phosphotransferase) domain 1"/>
    <property type="match status" value="1"/>
</dbReference>
<feature type="domain" description="Protein kinase" evidence="2">
    <location>
        <begin position="522"/>
        <end position="702"/>
    </location>
</feature>
<dbReference type="GO" id="GO:0004672">
    <property type="term" value="F:protein kinase activity"/>
    <property type="evidence" value="ECO:0007669"/>
    <property type="project" value="InterPro"/>
</dbReference>
<feature type="compositionally biased region" description="Basic and acidic residues" evidence="1">
    <location>
        <begin position="364"/>
        <end position="387"/>
    </location>
</feature>
<proteinExistence type="predicted"/>
<keyword evidence="4" id="KW-1185">Reference proteome</keyword>
<accession>A0A8H6ICD4</accession>
<sequence>MPLRSNAPRDGEDKALPFALYALAQYEEACRLIVLLHVATHEGCGPSSSNTTSKLTRSILHRKTIHVTTQISAGAVDLGDVAKLFKRVIGKERLVTADLKSLVENKKIQNEVDKYRKNAADVLRARNLAVSRGQTVRSTNYEPPPAGVFPEGWMRFSPIDESILEKCMDDIFKLAEILLCAVRSLFGTTKESHHWTLHGISRTRKGDMAYRAKGDMTSGSTVALEIKRWGSDSLTKLVNSTYQDSRISRWPSHMAAMTRMPTAGGVRDGIINVIKKATGRKAVNRERVATMGITHILHQIMTYCVEQSAGGFVSLTDFMNGWVELEQDKTSTGTELKFNLRFWSFARHSDSLAFIDEEEEDGGDEHKTERPTDRRNNGRRGSEEEVKGILRPKFVPGDLHPQYPPAADLLAYNEYDHEQLVDMLSEASYRGWKPIYDYVSIGSQLGFQAFKFLDKHALGAPSVLDKDDINRRTNLDSHYCRTTPGAGPIIFNNTFWIPHEFTRLSSVFDKIASYTFPFLFTLFMPDFIVSGEEEDVTLAVNRTSPRGPLFYVPVTTTVPTRQGFILFALYSTIVIKVFYYEEHYEKELQVYNDMKGCPGILPLLATGVAPSGNRFIVLPYVGESMAEISDADAHYIYENALKYMHAKQYHHHDIHAENVLLDSYGRLYLIDFSDVERPCTDQGYGCFDREWMLTHGIQEAVL</sequence>
<feature type="region of interest" description="Disordered" evidence="1">
    <location>
        <begin position="356"/>
        <end position="387"/>
    </location>
</feature>
<evidence type="ECO:0000313" key="4">
    <source>
        <dbReference type="Proteomes" id="UP000521943"/>
    </source>
</evidence>
<dbReference type="SUPFAM" id="SSF56112">
    <property type="entry name" value="Protein kinase-like (PK-like)"/>
    <property type="match status" value="1"/>
</dbReference>
<gene>
    <name evidence="3" type="ORF">DFP72DRAFT_1165337</name>
</gene>
<dbReference type="EMBL" id="JACGCI010000009">
    <property type="protein sequence ID" value="KAF6761633.1"/>
    <property type="molecule type" value="Genomic_DNA"/>
</dbReference>
<dbReference type="InterPro" id="IPR000719">
    <property type="entry name" value="Prot_kinase_dom"/>
</dbReference>
<evidence type="ECO:0000259" key="2">
    <source>
        <dbReference type="PROSITE" id="PS50011"/>
    </source>
</evidence>
<dbReference type="AlphaFoldDB" id="A0A8H6ICD4"/>
<evidence type="ECO:0000313" key="3">
    <source>
        <dbReference type="EMBL" id="KAF6761633.1"/>
    </source>
</evidence>
<name>A0A8H6ICD4_9AGAR</name>
<dbReference type="PROSITE" id="PS50011">
    <property type="entry name" value="PROTEIN_KINASE_DOM"/>
    <property type="match status" value="1"/>
</dbReference>
<evidence type="ECO:0000256" key="1">
    <source>
        <dbReference type="SAM" id="MobiDB-lite"/>
    </source>
</evidence>
<dbReference type="InterPro" id="IPR011009">
    <property type="entry name" value="Kinase-like_dom_sf"/>
</dbReference>